<organism evidence="2 3">
    <name type="scientific">Tenacibaculum polynesiense</name>
    <dbReference type="NCBI Taxonomy" id="3137857"/>
    <lineage>
        <taxon>Bacteria</taxon>
        <taxon>Pseudomonadati</taxon>
        <taxon>Bacteroidota</taxon>
        <taxon>Flavobacteriia</taxon>
        <taxon>Flavobacteriales</taxon>
        <taxon>Flavobacteriaceae</taxon>
        <taxon>Tenacibaculum</taxon>
    </lineage>
</organism>
<proteinExistence type="predicted"/>
<dbReference type="Proteomes" id="UP001497527">
    <property type="component" value="Unassembled WGS sequence"/>
</dbReference>
<keyword evidence="1" id="KW-0472">Membrane</keyword>
<evidence type="ECO:0000256" key="1">
    <source>
        <dbReference type="SAM" id="Phobius"/>
    </source>
</evidence>
<comment type="caution">
    <text evidence="2">The sequence shown here is derived from an EMBL/GenBank/DDBJ whole genome shotgun (WGS) entry which is preliminary data.</text>
</comment>
<keyword evidence="3" id="KW-1185">Reference proteome</keyword>
<accession>A0ABM9PFL8</accession>
<gene>
    <name evidence="2" type="ORF">T190423A01A_70112</name>
</gene>
<sequence length="151" mass="17575">MNKKIFLIISLLIGFTIVYLNLRNAKNENRYSDNHGNHFIEKGNRLFIVPSTYIIIGNRHNIFLYNESSNDVEITKELKIKPNHFRILNMRETDSLILNNRIKFTFNDDNELEIEDNNSQISGLGGEFLNDYKVPNGVEWAFVIVEPNKGD</sequence>
<reference evidence="2 3" key="1">
    <citation type="submission" date="2024-05" db="EMBL/GenBank/DDBJ databases">
        <authorList>
            <person name="Duchaud E."/>
        </authorList>
    </citation>
    <scope>NUCLEOTIDE SEQUENCE [LARGE SCALE GENOMIC DNA]</scope>
    <source>
        <strain evidence="2">Ena-SAMPLE-TAB-13-05-2024-13:56:06:370-140308</strain>
    </source>
</reference>
<dbReference type="RefSeq" id="WP_348718756.1">
    <property type="nucleotide sequence ID" value="NZ_CAXJIO010000016.1"/>
</dbReference>
<feature type="transmembrane region" description="Helical" evidence="1">
    <location>
        <begin position="6"/>
        <end position="22"/>
    </location>
</feature>
<name>A0ABM9PFL8_9FLAO</name>
<keyword evidence="1" id="KW-1133">Transmembrane helix</keyword>
<dbReference type="EMBL" id="CAXJIO010000016">
    <property type="protein sequence ID" value="CAL2104419.1"/>
    <property type="molecule type" value="Genomic_DNA"/>
</dbReference>
<evidence type="ECO:0000313" key="2">
    <source>
        <dbReference type="EMBL" id="CAL2104419.1"/>
    </source>
</evidence>
<evidence type="ECO:0000313" key="3">
    <source>
        <dbReference type="Proteomes" id="UP001497527"/>
    </source>
</evidence>
<keyword evidence="1" id="KW-0812">Transmembrane</keyword>
<protein>
    <submittedName>
        <fullName evidence="2">Uncharacterized protein</fullName>
    </submittedName>
</protein>